<dbReference type="AlphaFoldDB" id="D2A087"/>
<name>D2A087_TRICA</name>
<keyword evidence="3" id="KW-1185">Reference proteome</keyword>
<dbReference type="Proteomes" id="UP000007266">
    <property type="component" value="Linkage group 4"/>
</dbReference>
<evidence type="ECO:0000313" key="2">
    <source>
        <dbReference type="EMBL" id="EFA02485.1"/>
    </source>
</evidence>
<reference evidence="2 3" key="2">
    <citation type="journal article" date="2010" name="Nucleic Acids Res.">
        <title>BeetleBase in 2010: revisions to provide comprehensive genomic information for Tribolium castaneum.</title>
        <authorList>
            <person name="Kim H.S."/>
            <person name="Murphy T."/>
            <person name="Xia J."/>
            <person name="Caragea D."/>
            <person name="Park Y."/>
            <person name="Beeman R.W."/>
            <person name="Lorenzen M.D."/>
            <person name="Butcher S."/>
            <person name="Manak J.R."/>
            <person name="Brown S.J."/>
        </authorList>
    </citation>
    <scope>GENOME REANNOTATION</scope>
    <source>
        <strain evidence="2 3">Georgia GA2</strain>
    </source>
</reference>
<organism evidence="2 3">
    <name type="scientific">Tribolium castaneum</name>
    <name type="common">Red flour beetle</name>
    <dbReference type="NCBI Taxonomy" id="7070"/>
    <lineage>
        <taxon>Eukaryota</taxon>
        <taxon>Metazoa</taxon>
        <taxon>Ecdysozoa</taxon>
        <taxon>Arthropoda</taxon>
        <taxon>Hexapoda</taxon>
        <taxon>Insecta</taxon>
        <taxon>Pterygota</taxon>
        <taxon>Neoptera</taxon>
        <taxon>Endopterygota</taxon>
        <taxon>Coleoptera</taxon>
        <taxon>Polyphaga</taxon>
        <taxon>Cucujiformia</taxon>
        <taxon>Tenebrionidae</taxon>
        <taxon>Tenebrionidae incertae sedis</taxon>
        <taxon>Tribolium</taxon>
    </lineage>
</organism>
<protein>
    <submittedName>
        <fullName evidence="2">Uncharacterized protein</fullName>
    </submittedName>
</protein>
<feature type="region of interest" description="Disordered" evidence="1">
    <location>
        <begin position="269"/>
        <end position="289"/>
    </location>
</feature>
<evidence type="ECO:0000313" key="3">
    <source>
        <dbReference type="Proteomes" id="UP000007266"/>
    </source>
</evidence>
<proteinExistence type="predicted"/>
<dbReference type="HOGENOM" id="CLU_848174_0_0_1"/>
<accession>D2A087</accession>
<gene>
    <name evidence="2" type="primary">AUGUSTUS-3.0.2_08180</name>
    <name evidence="2" type="ORF">TcasGA2_TC008180</name>
</gene>
<sequence>MDKVRITKFEPGTAYSTKEQTIILNVFKYLCAQNLDKTASEIAELTSKATGCSVENVVQFREEEAMRHGFRACTSGRNVGYWYDETVKEAIRKIIFVLKTKNNHRISAKMILKLLEVNPYFPKLSLNALKIALADMGYVHDGSVYVHSDDLPTPGRVKRKRVNRIKPQIESESDDNTKTDGMENGAVDENSATSPVLKKKRRSKRVERIYPQTEAQNDNNKIEIMENVPNETVGGFVHVDSGDPLAVSPPVVKKKRRSKRLERIYSQIESQSASTENGIDVPNETDTPLESEIKIEESILDENCIYETEDVAIKTELEIKTEDSPRES</sequence>
<dbReference type="EMBL" id="KQ971338">
    <property type="protein sequence ID" value="EFA02485.1"/>
    <property type="molecule type" value="Genomic_DNA"/>
</dbReference>
<reference evidence="2 3" key="1">
    <citation type="journal article" date="2008" name="Nature">
        <title>The genome of the model beetle and pest Tribolium castaneum.</title>
        <authorList>
            <consortium name="Tribolium Genome Sequencing Consortium"/>
            <person name="Richards S."/>
            <person name="Gibbs R.A."/>
            <person name="Weinstock G.M."/>
            <person name="Brown S.J."/>
            <person name="Denell R."/>
            <person name="Beeman R.W."/>
            <person name="Gibbs R."/>
            <person name="Beeman R.W."/>
            <person name="Brown S.J."/>
            <person name="Bucher G."/>
            <person name="Friedrich M."/>
            <person name="Grimmelikhuijzen C.J."/>
            <person name="Klingler M."/>
            <person name="Lorenzen M."/>
            <person name="Richards S."/>
            <person name="Roth S."/>
            <person name="Schroder R."/>
            <person name="Tautz D."/>
            <person name="Zdobnov E.M."/>
            <person name="Muzny D."/>
            <person name="Gibbs R.A."/>
            <person name="Weinstock G.M."/>
            <person name="Attaway T."/>
            <person name="Bell S."/>
            <person name="Buhay C.J."/>
            <person name="Chandrabose M.N."/>
            <person name="Chavez D."/>
            <person name="Clerk-Blankenburg K.P."/>
            <person name="Cree A."/>
            <person name="Dao M."/>
            <person name="Davis C."/>
            <person name="Chacko J."/>
            <person name="Dinh H."/>
            <person name="Dugan-Rocha S."/>
            <person name="Fowler G."/>
            <person name="Garner T.T."/>
            <person name="Garnes J."/>
            <person name="Gnirke A."/>
            <person name="Hawes A."/>
            <person name="Hernandez J."/>
            <person name="Hines S."/>
            <person name="Holder M."/>
            <person name="Hume J."/>
            <person name="Jhangiani S.N."/>
            <person name="Joshi V."/>
            <person name="Khan Z.M."/>
            <person name="Jackson L."/>
            <person name="Kovar C."/>
            <person name="Kowis A."/>
            <person name="Lee S."/>
            <person name="Lewis L.R."/>
            <person name="Margolis J."/>
            <person name="Morgan M."/>
            <person name="Nazareth L.V."/>
            <person name="Nguyen N."/>
            <person name="Okwuonu G."/>
            <person name="Parker D."/>
            <person name="Richards S."/>
            <person name="Ruiz S.J."/>
            <person name="Santibanez J."/>
            <person name="Savard J."/>
            <person name="Scherer S.E."/>
            <person name="Schneider B."/>
            <person name="Sodergren E."/>
            <person name="Tautz D."/>
            <person name="Vattahil S."/>
            <person name="Villasana D."/>
            <person name="White C.S."/>
            <person name="Wright R."/>
            <person name="Park Y."/>
            <person name="Beeman R.W."/>
            <person name="Lord J."/>
            <person name="Oppert B."/>
            <person name="Lorenzen M."/>
            <person name="Brown S."/>
            <person name="Wang L."/>
            <person name="Savard J."/>
            <person name="Tautz D."/>
            <person name="Richards S."/>
            <person name="Weinstock G."/>
            <person name="Gibbs R.A."/>
            <person name="Liu Y."/>
            <person name="Worley K."/>
            <person name="Weinstock G."/>
            <person name="Elsik C.G."/>
            <person name="Reese J.T."/>
            <person name="Elhaik E."/>
            <person name="Landan G."/>
            <person name="Graur D."/>
            <person name="Arensburger P."/>
            <person name="Atkinson P."/>
            <person name="Beeman R.W."/>
            <person name="Beidler J."/>
            <person name="Brown S.J."/>
            <person name="Demuth J.P."/>
            <person name="Drury D.W."/>
            <person name="Du Y.Z."/>
            <person name="Fujiwara H."/>
            <person name="Lorenzen M."/>
            <person name="Maselli V."/>
            <person name="Osanai M."/>
            <person name="Park Y."/>
            <person name="Robertson H.M."/>
            <person name="Tu Z."/>
            <person name="Wang J.J."/>
            <person name="Wang S."/>
            <person name="Richards S."/>
            <person name="Song H."/>
            <person name="Zhang L."/>
            <person name="Sodergren E."/>
            <person name="Werner D."/>
            <person name="Stanke M."/>
            <person name="Morgenstern B."/>
            <person name="Solovyev V."/>
            <person name="Kosarev P."/>
            <person name="Brown G."/>
            <person name="Chen H.C."/>
            <person name="Ermolaeva O."/>
            <person name="Hlavina W."/>
            <person name="Kapustin Y."/>
            <person name="Kiryutin B."/>
            <person name="Kitts P."/>
            <person name="Maglott D."/>
            <person name="Pruitt K."/>
            <person name="Sapojnikov V."/>
            <person name="Souvorov A."/>
            <person name="Mackey A.J."/>
            <person name="Waterhouse R.M."/>
            <person name="Wyder S."/>
            <person name="Zdobnov E.M."/>
            <person name="Zdobnov E.M."/>
            <person name="Wyder S."/>
            <person name="Kriventseva E.V."/>
            <person name="Kadowaki T."/>
            <person name="Bork P."/>
            <person name="Aranda M."/>
            <person name="Bao R."/>
            <person name="Beermann A."/>
            <person name="Berns N."/>
            <person name="Bolognesi R."/>
            <person name="Bonneton F."/>
            <person name="Bopp D."/>
            <person name="Brown S.J."/>
            <person name="Bucher G."/>
            <person name="Butts T."/>
            <person name="Chaumot A."/>
            <person name="Denell R.E."/>
            <person name="Ferrier D.E."/>
            <person name="Friedrich M."/>
            <person name="Gordon C.M."/>
            <person name="Jindra M."/>
            <person name="Klingler M."/>
            <person name="Lan Q."/>
            <person name="Lattorff H.M."/>
            <person name="Laudet V."/>
            <person name="von Levetsow C."/>
            <person name="Liu Z."/>
            <person name="Lutz R."/>
            <person name="Lynch J.A."/>
            <person name="da Fonseca R.N."/>
            <person name="Posnien N."/>
            <person name="Reuter R."/>
            <person name="Roth S."/>
            <person name="Savard J."/>
            <person name="Schinko J.B."/>
            <person name="Schmitt C."/>
            <person name="Schoppmeier M."/>
            <person name="Schroder R."/>
            <person name="Shippy T.D."/>
            <person name="Simonnet F."/>
            <person name="Marques-Souza H."/>
            <person name="Tautz D."/>
            <person name="Tomoyasu Y."/>
            <person name="Trauner J."/>
            <person name="Van der Zee M."/>
            <person name="Vervoort M."/>
            <person name="Wittkopp N."/>
            <person name="Wimmer E.A."/>
            <person name="Yang X."/>
            <person name="Jones A.K."/>
            <person name="Sattelle D.B."/>
            <person name="Ebert P.R."/>
            <person name="Nelson D."/>
            <person name="Scott J.G."/>
            <person name="Beeman R.W."/>
            <person name="Muthukrishnan S."/>
            <person name="Kramer K.J."/>
            <person name="Arakane Y."/>
            <person name="Beeman R.W."/>
            <person name="Zhu Q."/>
            <person name="Hogenkamp D."/>
            <person name="Dixit R."/>
            <person name="Oppert B."/>
            <person name="Jiang H."/>
            <person name="Zou Z."/>
            <person name="Marshall J."/>
            <person name="Elpidina E."/>
            <person name="Vinokurov K."/>
            <person name="Oppert C."/>
            <person name="Zou Z."/>
            <person name="Evans J."/>
            <person name="Lu Z."/>
            <person name="Zhao P."/>
            <person name="Sumathipala N."/>
            <person name="Altincicek B."/>
            <person name="Vilcinskas A."/>
            <person name="Williams M."/>
            <person name="Hultmark D."/>
            <person name="Hetru C."/>
            <person name="Jiang H."/>
            <person name="Grimmelikhuijzen C.J."/>
            <person name="Hauser F."/>
            <person name="Cazzamali G."/>
            <person name="Williamson M."/>
            <person name="Park Y."/>
            <person name="Li B."/>
            <person name="Tanaka Y."/>
            <person name="Predel R."/>
            <person name="Neupert S."/>
            <person name="Schachtner J."/>
            <person name="Verleyen P."/>
            <person name="Raible F."/>
            <person name="Bork P."/>
            <person name="Friedrich M."/>
            <person name="Walden K.K."/>
            <person name="Robertson H.M."/>
            <person name="Angeli S."/>
            <person name="Foret S."/>
            <person name="Bucher G."/>
            <person name="Schuetz S."/>
            <person name="Maleszka R."/>
            <person name="Wimmer E.A."/>
            <person name="Beeman R.W."/>
            <person name="Lorenzen M."/>
            <person name="Tomoyasu Y."/>
            <person name="Miller S.C."/>
            <person name="Grossmann D."/>
            <person name="Bucher G."/>
        </authorList>
    </citation>
    <scope>NUCLEOTIDE SEQUENCE [LARGE SCALE GENOMIC DNA]</scope>
    <source>
        <strain evidence="2 3">Georgia GA2</strain>
    </source>
</reference>
<evidence type="ECO:0000256" key="1">
    <source>
        <dbReference type="SAM" id="MobiDB-lite"/>
    </source>
</evidence>
<feature type="region of interest" description="Disordered" evidence="1">
    <location>
        <begin position="168"/>
        <end position="207"/>
    </location>
</feature>
<dbReference type="InParanoid" id="D2A087"/>